<name>A0A6N6VFC4_9HYPH</name>
<organism evidence="1 2">
    <name type="scientific">Parvibaculum sedimenti</name>
    <dbReference type="NCBI Taxonomy" id="2608632"/>
    <lineage>
        <taxon>Bacteria</taxon>
        <taxon>Pseudomonadati</taxon>
        <taxon>Pseudomonadota</taxon>
        <taxon>Alphaproteobacteria</taxon>
        <taxon>Hyphomicrobiales</taxon>
        <taxon>Parvibaculaceae</taxon>
        <taxon>Parvibaculum</taxon>
    </lineage>
</organism>
<dbReference type="AlphaFoldDB" id="A0A6N6VFC4"/>
<gene>
    <name evidence="1" type="ORF">F2P47_17390</name>
</gene>
<comment type="caution">
    <text evidence="1">The sequence shown here is derived from an EMBL/GenBank/DDBJ whole genome shotgun (WGS) entry which is preliminary data.</text>
</comment>
<protein>
    <submittedName>
        <fullName evidence="1">DUF4160 domain-containing protein</fullName>
    </submittedName>
</protein>
<dbReference type="Proteomes" id="UP000468901">
    <property type="component" value="Unassembled WGS sequence"/>
</dbReference>
<sequence>MRSRNEVHMALTEVAIPQNLIDDLSKSFRQGPMLDAGGRRMLPEEAVAKINGMSIVIQALEHPPPHFHVRFAGSNASFSIEDGSRLPNVKGLEKYERNIRKWWSENRCALIETWNRTRPDNCPVGPMAVPPDCLPNTEKPDRG</sequence>
<dbReference type="Pfam" id="PF13711">
    <property type="entry name" value="DUF4160"/>
    <property type="match status" value="1"/>
</dbReference>
<dbReference type="EMBL" id="WESC01000028">
    <property type="protein sequence ID" value="KAB7738402.1"/>
    <property type="molecule type" value="Genomic_DNA"/>
</dbReference>
<keyword evidence="2" id="KW-1185">Reference proteome</keyword>
<reference evidence="1 2" key="1">
    <citation type="submission" date="2019-09" db="EMBL/GenBank/DDBJ databases">
        <title>Parvibaculum sedimenti sp. nov., isolated from sediment.</title>
        <authorList>
            <person name="Wang Y."/>
        </authorList>
    </citation>
    <scope>NUCLEOTIDE SEQUENCE [LARGE SCALE GENOMIC DNA]</scope>
    <source>
        <strain evidence="1 2">HXT-9</strain>
    </source>
</reference>
<evidence type="ECO:0000313" key="1">
    <source>
        <dbReference type="EMBL" id="KAB7738402.1"/>
    </source>
</evidence>
<accession>A0A6N6VFC4</accession>
<dbReference type="InterPro" id="IPR025427">
    <property type="entry name" value="DUF4160"/>
</dbReference>
<evidence type="ECO:0000313" key="2">
    <source>
        <dbReference type="Proteomes" id="UP000468901"/>
    </source>
</evidence>
<proteinExistence type="predicted"/>